<dbReference type="InterPro" id="IPR036603">
    <property type="entry name" value="RBP11-like"/>
</dbReference>
<protein>
    <recommendedName>
        <fullName evidence="3">Plastid-encoded RNA polymerase subunit alpha</fullName>
    </recommendedName>
</protein>
<dbReference type="Pfam" id="PF01193">
    <property type="entry name" value="RNA_pol_L"/>
    <property type="match status" value="1"/>
</dbReference>
<keyword evidence="5" id="KW-0150">Chloroplast</keyword>
<dbReference type="InterPro" id="IPR036643">
    <property type="entry name" value="RNApol_insert_sf"/>
</dbReference>
<dbReference type="SMART" id="SM00662">
    <property type="entry name" value="RPOLD"/>
    <property type="match status" value="1"/>
</dbReference>
<proteinExistence type="predicted"/>
<reference evidence="5" key="2">
    <citation type="journal article" date="2019" name="Mol. Phylogenet. Evol.">
        <title>Reassessment of the classification of bryopsidales (chlorophyta) based on chloroplast phylogenomic analyses.</title>
        <authorList>
            <person name="Cremen M.C."/>
            <person name="Leliaert F."/>
            <person name="West J."/>
            <person name="Lam D.W."/>
            <person name="Shimada S."/>
            <person name="Lopez-Bautista J.M."/>
            <person name="Verbruggen H."/>
        </authorList>
    </citation>
    <scope>NUCLEOTIDE SEQUENCE</scope>
</reference>
<dbReference type="GO" id="GO:0003899">
    <property type="term" value="F:DNA-directed RNA polymerase activity"/>
    <property type="evidence" value="ECO:0007669"/>
    <property type="project" value="InterPro"/>
</dbReference>
<dbReference type="Gene3D" id="2.170.120.12">
    <property type="entry name" value="DNA-directed RNA polymerase, insert domain"/>
    <property type="match status" value="1"/>
</dbReference>
<dbReference type="Pfam" id="PF01000">
    <property type="entry name" value="RNA_pol_A_bac"/>
    <property type="match status" value="1"/>
</dbReference>
<dbReference type="GO" id="GO:0046983">
    <property type="term" value="F:protein dimerization activity"/>
    <property type="evidence" value="ECO:0007669"/>
    <property type="project" value="InterPro"/>
</dbReference>
<dbReference type="InterPro" id="IPR011263">
    <property type="entry name" value="DNA-dir_RNA_pol_RpoA/D/Rpb3"/>
</dbReference>
<evidence type="ECO:0000256" key="1">
    <source>
        <dbReference type="ARBA" id="ARBA00022478"/>
    </source>
</evidence>
<keyword evidence="2" id="KW-0804">Transcription</keyword>
<geneLocation type="chloroplast" evidence="5"/>
<feature type="domain" description="DNA-directed RNA polymerase RpoA/D/Rpb3-type" evidence="4">
    <location>
        <begin position="21"/>
        <end position="204"/>
    </location>
</feature>
<evidence type="ECO:0000256" key="3">
    <source>
        <dbReference type="ARBA" id="ARBA00031776"/>
    </source>
</evidence>
<dbReference type="Gene3D" id="3.30.1360.10">
    <property type="entry name" value="RNA polymerase, RBP11-like subunit"/>
    <property type="match status" value="2"/>
</dbReference>
<keyword evidence="1" id="KW-0240">DNA-directed RNA polymerase</keyword>
<organism evidence="5">
    <name type="scientific">Pseudochlorodesmis sp. HV01306a</name>
    <dbReference type="NCBI Taxonomy" id="2358488"/>
    <lineage>
        <taxon>Eukaryota</taxon>
        <taxon>Viridiplantae</taxon>
        <taxon>Chlorophyta</taxon>
        <taxon>core chlorophytes</taxon>
        <taxon>Ulvophyceae</taxon>
        <taxon>TCBD clade</taxon>
        <taxon>Bryopsidales</taxon>
        <taxon>Bryopsidineae</taxon>
        <taxon>Bryopsidaceae</taxon>
        <taxon>Pseudochlorodesmis</taxon>
    </lineage>
</organism>
<dbReference type="GO" id="GO:0006351">
    <property type="term" value="P:DNA-templated transcription"/>
    <property type="evidence" value="ECO:0007669"/>
    <property type="project" value="InterPro"/>
</dbReference>
<evidence type="ECO:0000259" key="4">
    <source>
        <dbReference type="SMART" id="SM00662"/>
    </source>
</evidence>
<evidence type="ECO:0000313" key="5">
    <source>
        <dbReference type="EMBL" id="AYC64304.1"/>
    </source>
</evidence>
<sequence length="619" mass="71520">MLSDKNFYCISSRMENSGQLYGCFKIGPFYGHQSLTFANALRRTLLADKSRCIFEAIQIQGVEHEFSSLVGVRESVIDIILNLEKIVFQINKPITKPQMAIINFKGPGILRAKNLHLPANINCLVPSQYIATVEIDGHLRIKLFFTPNWSKFQQFLHRNILENEDKIFQEIKSPTYPISYPIQKKSIKLYFSQLQKICIPLAPLKSSTFLRYFPLLKNQFLQNSYKNNKINFHEIIDKANLKKKIKFQSIKQFRKPKNQTVQTNLAQTNPLQQIQEIQENFLFIQTSVCAVVKVHYTIQSHPLSAPLSSAPLSSAPLSAAINKIEDSHIFNGFKANSTRRPIRTFQKQLKYQLKFNKNNNKALLLSQKVSNNRVNNSVNATKEVTQSKVIKQLKKQLNLFNRPFNKLHANNEEFIIFEVWTDGSIHPQKAIGKAINEILLELFPYSLYINKNNKINKIPVNTNKNKAFKAAKAAKKLFNYSNVFSSNSLSSNSQRKNISNKNFFKVAKEKFLNLDIGNFSFDIETYIYLKEKKIYRIADFLNFVKKLNKSQPIKREKTAKKAVKKAVKLEVSPINWEKNLNKLEKSHLFVSKSSFLKTTPQIQNTILNFQRFITSCLYN</sequence>
<dbReference type="AlphaFoldDB" id="A0A386AXX5"/>
<evidence type="ECO:0000256" key="2">
    <source>
        <dbReference type="ARBA" id="ARBA00023163"/>
    </source>
</evidence>
<accession>A0A386AXX5</accession>
<dbReference type="SUPFAM" id="SSF56553">
    <property type="entry name" value="Insert subdomain of RNA polymerase alpha subunit"/>
    <property type="match status" value="1"/>
</dbReference>
<keyword evidence="5" id="KW-0934">Plastid</keyword>
<dbReference type="EMBL" id="MH591094">
    <property type="protein sequence ID" value="AYC64304.1"/>
    <property type="molecule type" value="Genomic_DNA"/>
</dbReference>
<dbReference type="GO" id="GO:0000428">
    <property type="term" value="C:DNA-directed RNA polymerase complex"/>
    <property type="evidence" value="ECO:0007669"/>
    <property type="project" value="UniProtKB-KW"/>
</dbReference>
<dbReference type="InterPro" id="IPR011262">
    <property type="entry name" value="DNA-dir_RNA_pol_insert"/>
</dbReference>
<gene>
    <name evidence="5" type="primary">rpoA</name>
</gene>
<dbReference type="SUPFAM" id="SSF55257">
    <property type="entry name" value="RBP11-like subunits of RNA polymerase"/>
    <property type="match status" value="1"/>
</dbReference>
<reference evidence="5" key="1">
    <citation type="submission" date="2018-07" db="EMBL/GenBank/DDBJ databases">
        <authorList>
            <person name="Quirk P.G."/>
            <person name="Krulwich T.A."/>
        </authorList>
    </citation>
    <scope>NUCLEOTIDE SEQUENCE</scope>
</reference>
<name>A0A386AXX5_9CHLO</name>